<evidence type="ECO:0000313" key="3">
    <source>
        <dbReference type="Proteomes" id="UP001153365"/>
    </source>
</evidence>
<proteinExistence type="predicted"/>
<accession>A0AAV0BF58</accession>
<dbReference type="EMBL" id="CALTRL010005689">
    <property type="protein sequence ID" value="CAH7684852.1"/>
    <property type="molecule type" value="Genomic_DNA"/>
</dbReference>
<gene>
    <name evidence="2" type="ORF">PPACK8108_LOCUS19283</name>
</gene>
<feature type="compositionally biased region" description="Polar residues" evidence="1">
    <location>
        <begin position="239"/>
        <end position="250"/>
    </location>
</feature>
<protein>
    <submittedName>
        <fullName evidence="2">Expressed protein</fullName>
    </submittedName>
</protein>
<evidence type="ECO:0000313" key="2">
    <source>
        <dbReference type="EMBL" id="CAH7684852.1"/>
    </source>
</evidence>
<reference evidence="2" key="1">
    <citation type="submission" date="2022-06" db="EMBL/GenBank/DDBJ databases">
        <authorList>
            <consortium name="SYNGENTA / RWTH Aachen University"/>
        </authorList>
    </citation>
    <scope>NUCLEOTIDE SEQUENCE</scope>
</reference>
<dbReference type="AlphaFoldDB" id="A0AAV0BF58"/>
<sequence length="355" mass="40395">MVGLSKPSTVLSINNRVTDHHQRRLGFKTKTDWMKDSILNRLSRDDIEPSTLTEQSDLESFNHSDLVVVIREDEKYLKKAGSGNSCSSCSEALKSRNFHKTGSNSVVVHPSPSTEDGNNDIGTGSSTSFDFEVEFVTLYSSPQNEQITVNSLVLKTFLQAIIQKFNEHQSKVKEIKTNSIVIRKIKKMGQDVNKRVLGPVNMGCTSDRSLDHRPSPTIENHCISVNQNVIKSTPRRQDSNTLAGNHSQSQGTASANSNHNSTGNNSSRAGTRFMNRYDRNRYDSTKKDHLIEVFDYFDDYLDEDELVEAELRVIGLSEEDIERRRRRRRRRALNRKIRMNNRDLIIAKKSLPVLR</sequence>
<feature type="compositionally biased region" description="Low complexity" evidence="1">
    <location>
        <begin position="251"/>
        <end position="267"/>
    </location>
</feature>
<organism evidence="2 3">
    <name type="scientific">Phakopsora pachyrhizi</name>
    <name type="common">Asian soybean rust disease fungus</name>
    <dbReference type="NCBI Taxonomy" id="170000"/>
    <lineage>
        <taxon>Eukaryota</taxon>
        <taxon>Fungi</taxon>
        <taxon>Dikarya</taxon>
        <taxon>Basidiomycota</taxon>
        <taxon>Pucciniomycotina</taxon>
        <taxon>Pucciniomycetes</taxon>
        <taxon>Pucciniales</taxon>
        <taxon>Phakopsoraceae</taxon>
        <taxon>Phakopsora</taxon>
    </lineage>
</organism>
<keyword evidence="3" id="KW-1185">Reference proteome</keyword>
<feature type="region of interest" description="Disordered" evidence="1">
    <location>
        <begin position="204"/>
        <end position="274"/>
    </location>
</feature>
<name>A0AAV0BF58_PHAPC</name>
<dbReference type="Proteomes" id="UP001153365">
    <property type="component" value="Unassembled WGS sequence"/>
</dbReference>
<evidence type="ECO:0000256" key="1">
    <source>
        <dbReference type="SAM" id="MobiDB-lite"/>
    </source>
</evidence>
<comment type="caution">
    <text evidence="2">The sequence shown here is derived from an EMBL/GenBank/DDBJ whole genome shotgun (WGS) entry which is preliminary data.</text>
</comment>